<dbReference type="RefSeq" id="WP_268048966.1">
    <property type="nucleotide sequence ID" value="NZ_JAPQES010000001.1"/>
</dbReference>
<proteinExistence type="predicted"/>
<protein>
    <submittedName>
        <fullName evidence="2">Ferredoxin</fullName>
    </submittedName>
</protein>
<dbReference type="EMBL" id="JAPQES010000001">
    <property type="protein sequence ID" value="MCY6370264.1"/>
    <property type="molecule type" value="Genomic_DNA"/>
</dbReference>
<organism evidence="2 3">
    <name type="scientific">Clostridium ganghwense</name>
    <dbReference type="NCBI Taxonomy" id="312089"/>
    <lineage>
        <taxon>Bacteria</taxon>
        <taxon>Bacillati</taxon>
        <taxon>Bacillota</taxon>
        <taxon>Clostridia</taxon>
        <taxon>Eubacteriales</taxon>
        <taxon>Clostridiaceae</taxon>
        <taxon>Clostridium</taxon>
    </lineage>
</organism>
<comment type="caution">
    <text evidence="2">The sequence shown here is derived from an EMBL/GenBank/DDBJ whole genome shotgun (WGS) entry which is preliminary data.</text>
</comment>
<reference evidence="2" key="1">
    <citation type="submission" date="2022-12" db="EMBL/GenBank/DDBJ databases">
        <authorList>
            <person name="Wang J."/>
        </authorList>
    </citation>
    <scope>NUCLEOTIDE SEQUENCE</scope>
    <source>
        <strain evidence="2">HY-42-06</strain>
    </source>
</reference>
<dbReference type="PROSITE" id="PS50846">
    <property type="entry name" value="HMA_2"/>
    <property type="match status" value="1"/>
</dbReference>
<sequence>MKSLIKVSNMRTAKDVGKIRTALGNLEGIVACQIKKEKGEVDIVYDNYFISIDKIYDLLEDMGYTAI</sequence>
<dbReference type="Gene3D" id="3.30.70.100">
    <property type="match status" value="1"/>
</dbReference>
<evidence type="ECO:0000313" key="2">
    <source>
        <dbReference type="EMBL" id="MCY6370264.1"/>
    </source>
</evidence>
<gene>
    <name evidence="2" type="ORF">OXH55_06415</name>
</gene>
<dbReference type="SUPFAM" id="SSF55008">
    <property type="entry name" value="HMA, heavy metal-associated domain"/>
    <property type="match status" value="1"/>
</dbReference>
<name>A0ABT4CMI2_9CLOT</name>
<evidence type="ECO:0000259" key="1">
    <source>
        <dbReference type="PROSITE" id="PS50846"/>
    </source>
</evidence>
<dbReference type="Proteomes" id="UP001079657">
    <property type="component" value="Unassembled WGS sequence"/>
</dbReference>
<evidence type="ECO:0000313" key="3">
    <source>
        <dbReference type="Proteomes" id="UP001079657"/>
    </source>
</evidence>
<feature type="domain" description="HMA" evidence="1">
    <location>
        <begin position="1"/>
        <end position="67"/>
    </location>
</feature>
<dbReference type="InterPro" id="IPR006121">
    <property type="entry name" value="HMA_dom"/>
</dbReference>
<accession>A0ABT4CMI2</accession>
<keyword evidence="3" id="KW-1185">Reference proteome</keyword>
<dbReference type="InterPro" id="IPR036163">
    <property type="entry name" value="HMA_dom_sf"/>
</dbReference>